<evidence type="ECO:0000256" key="2">
    <source>
        <dbReference type="ARBA" id="ARBA00022777"/>
    </source>
</evidence>
<dbReference type="GO" id="GO:0033786">
    <property type="term" value="F:heptose-1-phosphate adenylyltransferase activity"/>
    <property type="evidence" value="ECO:0007669"/>
    <property type="project" value="TreeGrafter"/>
</dbReference>
<dbReference type="PROSITE" id="PS00583">
    <property type="entry name" value="PFKB_KINASES_1"/>
    <property type="match status" value="1"/>
</dbReference>
<dbReference type="Proteomes" id="UP000323646">
    <property type="component" value="Unassembled WGS sequence"/>
</dbReference>
<proteinExistence type="predicted"/>
<evidence type="ECO:0000259" key="3">
    <source>
        <dbReference type="Pfam" id="PF00294"/>
    </source>
</evidence>
<accession>A0A5D6W973</accession>
<dbReference type="GO" id="GO:0016773">
    <property type="term" value="F:phosphotransferase activity, alcohol group as acceptor"/>
    <property type="evidence" value="ECO:0007669"/>
    <property type="project" value="InterPro"/>
</dbReference>
<dbReference type="SUPFAM" id="SSF53613">
    <property type="entry name" value="Ribokinase-like"/>
    <property type="match status" value="1"/>
</dbReference>
<dbReference type="PANTHER" id="PTHR46969:SF1">
    <property type="entry name" value="BIFUNCTIONAL PROTEIN HLDE"/>
    <property type="match status" value="1"/>
</dbReference>
<comment type="caution">
    <text evidence="4">The sequence shown here is derived from an EMBL/GenBank/DDBJ whole genome shotgun (WGS) entry which is preliminary data.</text>
</comment>
<feature type="domain" description="Carbohydrate kinase PfkB" evidence="3">
    <location>
        <begin position="18"/>
        <end position="314"/>
    </location>
</feature>
<protein>
    <submittedName>
        <fullName evidence="4">D-glycero-beta-D-manno-heptose-7-phosphate kinase</fullName>
    </submittedName>
</protein>
<dbReference type="CDD" id="cd01172">
    <property type="entry name" value="RfaE_like"/>
    <property type="match status" value="1"/>
</dbReference>
<gene>
    <name evidence="4" type="ORF">FZ040_00310</name>
</gene>
<dbReference type="InterPro" id="IPR011913">
    <property type="entry name" value="RfaE_dom_I"/>
</dbReference>
<dbReference type="AlphaFoldDB" id="A0A5D6W973"/>
<organism evidence="4 5">
    <name type="scientific">Selenomonas ruminis</name>
    <dbReference type="NCBI Taxonomy" id="2593411"/>
    <lineage>
        <taxon>Bacteria</taxon>
        <taxon>Bacillati</taxon>
        <taxon>Bacillota</taxon>
        <taxon>Negativicutes</taxon>
        <taxon>Selenomonadales</taxon>
        <taxon>Selenomonadaceae</taxon>
        <taxon>Selenomonas</taxon>
    </lineage>
</organism>
<dbReference type="InterPro" id="IPR029056">
    <property type="entry name" value="Ribokinase-like"/>
</dbReference>
<dbReference type="OrthoDB" id="9802794at2"/>
<dbReference type="GO" id="GO:0005829">
    <property type="term" value="C:cytosol"/>
    <property type="evidence" value="ECO:0007669"/>
    <property type="project" value="TreeGrafter"/>
</dbReference>
<keyword evidence="1" id="KW-0808">Transferase</keyword>
<reference evidence="4 5" key="1">
    <citation type="submission" date="2019-08" db="EMBL/GenBank/DDBJ databases">
        <title>Selenomonas sp. mPRGC5 and Selenomonas sp. mPRGC8 isolated from ruminal fluid of dairy goat (Capra hircus).</title>
        <authorList>
            <person name="Poothong S."/>
            <person name="Nuengjamnong C."/>
            <person name="Tanasupawat S."/>
        </authorList>
    </citation>
    <scope>NUCLEOTIDE SEQUENCE [LARGE SCALE GENOMIC DNA]</scope>
    <source>
        <strain evidence="5">mPRGC5</strain>
    </source>
</reference>
<dbReference type="PANTHER" id="PTHR46969">
    <property type="entry name" value="BIFUNCTIONAL PROTEIN HLDE"/>
    <property type="match status" value="1"/>
</dbReference>
<keyword evidence="2 4" id="KW-0418">Kinase</keyword>
<dbReference type="RefSeq" id="WP_149170161.1">
    <property type="nucleotide sequence ID" value="NZ_VTOY01000001.1"/>
</dbReference>
<dbReference type="Pfam" id="PF00294">
    <property type="entry name" value="PfkB"/>
    <property type="match status" value="1"/>
</dbReference>
<sequence>MDNQRLCQFLDEKTSACKVLVVGDIMLDKYYYGEVTRISGEAPVPITRVNSSAEKLGGGANIAYNLSVLGCKTGLSGFVGDDAHCVSMVEKLADYGIDSAGLIRTDRPTTTKVRIMSGNQQMFRLDFEQVGPMADEDAESFRRFIAEKLNESLDCVVISDHDNGACTEKTCAKIIELCHNHGVPVVVDMSGHNWVNYAHADYIVANMKRVNQALLQPIDNEDAKVEKAAHYLMRKYKVRNVIMTRSEKGLSLVGDSVIKHIPTKAQELFDVLGATDTIAAVFALALAGGLSPQEGAYLANLAASRVVARLGTYAVTREELQGLLQEGSMV</sequence>
<dbReference type="InterPro" id="IPR002173">
    <property type="entry name" value="Carboh/pur_kinase_PfkB_CS"/>
</dbReference>
<dbReference type="EMBL" id="VTOY01000001">
    <property type="protein sequence ID" value="TYZ24527.1"/>
    <property type="molecule type" value="Genomic_DNA"/>
</dbReference>
<dbReference type="GO" id="GO:0033785">
    <property type="term" value="F:heptose 7-phosphate kinase activity"/>
    <property type="evidence" value="ECO:0007669"/>
    <property type="project" value="TreeGrafter"/>
</dbReference>
<keyword evidence="5" id="KW-1185">Reference proteome</keyword>
<dbReference type="InterPro" id="IPR011611">
    <property type="entry name" value="PfkB_dom"/>
</dbReference>
<evidence type="ECO:0000313" key="4">
    <source>
        <dbReference type="EMBL" id="TYZ24527.1"/>
    </source>
</evidence>
<dbReference type="Gene3D" id="3.40.1190.20">
    <property type="match status" value="1"/>
</dbReference>
<name>A0A5D6W973_9FIRM</name>
<evidence type="ECO:0000256" key="1">
    <source>
        <dbReference type="ARBA" id="ARBA00022679"/>
    </source>
</evidence>
<evidence type="ECO:0000313" key="5">
    <source>
        <dbReference type="Proteomes" id="UP000323646"/>
    </source>
</evidence>